<evidence type="ECO:0000256" key="5">
    <source>
        <dbReference type="ARBA" id="ARBA00022737"/>
    </source>
</evidence>
<feature type="compositionally biased region" description="Gly residues" evidence="10">
    <location>
        <begin position="378"/>
        <end position="387"/>
    </location>
</feature>
<dbReference type="Proteomes" id="UP000694545">
    <property type="component" value="Unplaced"/>
</dbReference>
<evidence type="ECO:0000256" key="4">
    <source>
        <dbReference type="ARBA" id="ARBA00022574"/>
    </source>
</evidence>
<feature type="compositionally biased region" description="Low complexity" evidence="10">
    <location>
        <begin position="388"/>
        <end position="429"/>
    </location>
</feature>
<feature type="region of interest" description="Disordered" evidence="10">
    <location>
        <begin position="378"/>
        <end position="429"/>
    </location>
</feature>
<feature type="repeat" description="WD" evidence="8">
    <location>
        <begin position="125"/>
        <end position="166"/>
    </location>
</feature>
<feature type="region of interest" description="Disordered" evidence="10">
    <location>
        <begin position="951"/>
        <end position="975"/>
    </location>
</feature>
<dbReference type="InterPro" id="IPR015505">
    <property type="entry name" value="Coronin"/>
</dbReference>
<dbReference type="SUPFAM" id="SSF50978">
    <property type="entry name" value="WD40 repeat-like"/>
    <property type="match status" value="2"/>
</dbReference>
<dbReference type="Pfam" id="PF00400">
    <property type="entry name" value="WD40"/>
    <property type="match status" value="3"/>
</dbReference>
<keyword evidence="6" id="KW-0009">Actin-binding</keyword>
<organism evidence="12 13">
    <name type="scientific">Varanus komodoensis</name>
    <name type="common">Komodo dragon</name>
    <dbReference type="NCBI Taxonomy" id="61221"/>
    <lineage>
        <taxon>Eukaryota</taxon>
        <taxon>Metazoa</taxon>
        <taxon>Chordata</taxon>
        <taxon>Craniata</taxon>
        <taxon>Vertebrata</taxon>
        <taxon>Euteleostomi</taxon>
        <taxon>Lepidosauria</taxon>
        <taxon>Squamata</taxon>
        <taxon>Bifurcata</taxon>
        <taxon>Unidentata</taxon>
        <taxon>Episquamata</taxon>
        <taxon>Toxicofera</taxon>
        <taxon>Anguimorpha</taxon>
        <taxon>Paleoanguimorpha</taxon>
        <taxon>Varanoidea</taxon>
        <taxon>Varanidae</taxon>
        <taxon>Varanus</taxon>
    </lineage>
</organism>
<dbReference type="InterPro" id="IPR019775">
    <property type="entry name" value="WD40_repeat_CS"/>
</dbReference>
<evidence type="ECO:0000256" key="9">
    <source>
        <dbReference type="RuleBase" id="RU280818"/>
    </source>
</evidence>
<evidence type="ECO:0000256" key="6">
    <source>
        <dbReference type="ARBA" id="ARBA00023203"/>
    </source>
</evidence>
<keyword evidence="13" id="KW-1185">Reference proteome</keyword>
<reference evidence="12" key="1">
    <citation type="submission" date="2025-08" db="UniProtKB">
        <authorList>
            <consortium name="Ensembl"/>
        </authorList>
    </citation>
    <scope>IDENTIFICATION</scope>
</reference>
<keyword evidence="4 8" id="KW-0853">WD repeat</keyword>
<dbReference type="OMA" id="SECNVRE"/>
<evidence type="ECO:0000256" key="7">
    <source>
        <dbReference type="ARBA" id="ARBA00024838"/>
    </source>
</evidence>
<feature type="repeat" description="WD" evidence="8">
    <location>
        <begin position="587"/>
        <end position="619"/>
    </location>
</feature>
<evidence type="ECO:0000256" key="2">
    <source>
        <dbReference type="ARBA" id="ARBA00009482"/>
    </source>
</evidence>
<dbReference type="GO" id="GO:0005737">
    <property type="term" value="C:cytoplasm"/>
    <property type="evidence" value="ECO:0007669"/>
    <property type="project" value="UniProtKB-SubCell"/>
</dbReference>
<dbReference type="Gene3D" id="2.130.10.10">
    <property type="entry name" value="YVTN repeat-like/Quinoprotein amine dehydrogenase"/>
    <property type="match status" value="3"/>
</dbReference>
<keyword evidence="3" id="KW-0963">Cytoplasm</keyword>
<feature type="region of interest" description="Disordered" evidence="10">
    <location>
        <begin position="804"/>
        <end position="838"/>
    </location>
</feature>
<evidence type="ECO:0000256" key="8">
    <source>
        <dbReference type="PROSITE-ProRule" id="PRU00221"/>
    </source>
</evidence>
<dbReference type="PANTHER" id="PTHR10856">
    <property type="entry name" value="CORONIN"/>
    <property type="match status" value="1"/>
</dbReference>
<dbReference type="SMART" id="SM01166">
    <property type="entry name" value="DUF1899"/>
    <property type="match status" value="1"/>
</dbReference>
<dbReference type="InterPro" id="IPR015943">
    <property type="entry name" value="WD40/YVTN_repeat-like_dom_sf"/>
</dbReference>
<dbReference type="PANTHER" id="PTHR10856:SF20">
    <property type="entry name" value="CORONIN-7"/>
    <property type="match status" value="1"/>
</dbReference>
<keyword evidence="5 9" id="KW-0677">Repeat</keyword>
<dbReference type="SMART" id="SM00320">
    <property type="entry name" value="WD40"/>
    <property type="match status" value="4"/>
</dbReference>
<comment type="function">
    <text evidence="7">F-actin regulator involved in anterograde Golgi to endosome transport: upon ubiquitination via 'Lys-33'-linked ubiquitin chains by the BCR(KLHL20) E3 ubiquitin ligase complex, interacts with EPS15 and localizes to the trans-Golgi network, where it promotes actin polymerization, thereby facilitating post-Golgi trafficking. May play a role in the maintenance of the Golgi apparatus morphology.</text>
</comment>
<dbReference type="GO" id="GO:0030036">
    <property type="term" value="P:actin cytoskeleton organization"/>
    <property type="evidence" value="ECO:0007669"/>
    <property type="project" value="UniProtKB-ARBA"/>
</dbReference>
<protein>
    <recommendedName>
        <fullName evidence="9">Coronin</fullName>
    </recommendedName>
</protein>
<reference evidence="12" key="2">
    <citation type="submission" date="2025-09" db="UniProtKB">
        <authorList>
            <consortium name="Ensembl"/>
        </authorList>
    </citation>
    <scope>IDENTIFICATION</scope>
</reference>
<dbReference type="Pfam" id="PF08953">
    <property type="entry name" value="DUF1899"/>
    <property type="match status" value="1"/>
</dbReference>
<dbReference type="InterPro" id="IPR001680">
    <property type="entry name" value="WD40_rpt"/>
</dbReference>
<evidence type="ECO:0000313" key="12">
    <source>
        <dbReference type="Ensembl" id="ENSVKKP00000011574.1"/>
    </source>
</evidence>
<dbReference type="PROSITE" id="PS50082">
    <property type="entry name" value="WD_REPEATS_2"/>
    <property type="match status" value="3"/>
</dbReference>
<comment type="similarity">
    <text evidence="2 9">Belongs to the WD repeat coronin family.</text>
</comment>
<evidence type="ECO:0000256" key="3">
    <source>
        <dbReference type="ARBA" id="ARBA00022490"/>
    </source>
</evidence>
<proteinExistence type="inferred from homology"/>
<dbReference type="InterPro" id="IPR015048">
    <property type="entry name" value="DUF1899"/>
</dbReference>
<dbReference type="PROSITE" id="PS00678">
    <property type="entry name" value="WD_REPEATS_1"/>
    <property type="match status" value="1"/>
</dbReference>
<dbReference type="Ensembl" id="ENSVKKT00000011852.1">
    <property type="protein sequence ID" value="ENSVKKP00000011574.1"/>
    <property type="gene ID" value="ENSVKKG00000008070.1"/>
</dbReference>
<sequence length="975" mass="102880">RGPWSGPPHDPHGGAWIGGIRGGCPPGLGNHIKASCCWVAFHTESAGHLRARGVAVLCGRAFKGISAVGFFTQSLSLVRSDVVTDFDFSPFDDQLLATGSTNDVVKVWRLLGPGPDLTSSPHVALGPEKGPVDVLLFHPTADGVLASGAQRAVKVWDVEQRRTLAGKPSGSPAGRFPGGPCEEAACPGAAPDGLPSAWQSVVAHANGKGSRLTWVNAEGCLLSVGFSQVRRAPARAWRQMGPVASGAMIPLFDPSTGLLILAGKGETGLFCYEVLPSQPALTEVSQCLMESKSQGAALVPRRALDVMACEVLRLLQLTSGAVVPVSYVVPRKSTQEFHRDLFPDCAGSVPATSARAWWAGDNSQVRVTTGGGEHCGQACAGGGGGSSGSSSLSPPSSSLASPSSAVPSPTLTSGFASSPSQRSLQSLLGPSSGFRHVQGTVLHRSTHITNLKGLNLTTPGECDGFCANRQHVAVPLLSSGGQVAILQVTGWGDPPSIKDPGGAALCFPPLPAFPAAGAEDARIRLWRTEAGGLQKTLLEPEAVLQGHTEKIYSVKFHPLASDILASSSYDTSVRIWDVRAGRQALRLDGHEGQIFSLAWSPDGRHLATVSKDGKVRVFEPRQASQPLQEGSGPEGGRGARVAWVCGGRYLLVSGFDSRSERQLSLYLAESPAAGPVTVLGLDVSPSTLIPFYDTDTSVVFLTGKGDTRMYIYEVLPEAPFFLECNSFLSSDPHKGFQFLPKTACDVREVEIARAVRLRQNSIEPVAFRVPRVKKEFFQDDLYPPTDVWWEPALSAAAWLQGSDGQHRKLSLQPEDMTPGKRWPGEPPAGTSRGRVPPAPDRLSALQLLSAMVAKLGNQDGPLPQDAFEGVDEEEWVRRLCAHGRGRPCVACAGAQGPVGTVQAHLECAWGAGEACLRPWRIQGRGMPHSPVRHAIPQHGAGCHLLNAIPEPPNEGRAAPGSCPGPLLSLPVSPAP</sequence>
<dbReference type="InterPro" id="IPR036322">
    <property type="entry name" value="WD40_repeat_dom_sf"/>
</dbReference>
<comment type="subcellular location">
    <subcellularLocation>
        <location evidence="1">Cytoplasm</location>
    </subcellularLocation>
</comment>
<evidence type="ECO:0000313" key="13">
    <source>
        <dbReference type="Proteomes" id="UP000694545"/>
    </source>
</evidence>
<evidence type="ECO:0000259" key="11">
    <source>
        <dbReference type="SMART" id="SM01166"/>
    </source>
</evidence>
<feature type="compositionally biased region" description="Low complexity" evidence="10">
    <location>
        <begin position="958"/>
        <end position="975"/>
    </location>
</feature>
<accession>A0A8D2JA24</accession>
<evidence type="ECO:0000256" key="1">
    <source>
        <dbReference type="ARBA" id="ARBA00004496"/>
    </source>
</evidence>
<feature type="domain" description="DUF1899" evidence="11">
    <location>
        <begin position="427"/>
        <end position="492"/>
    </location>
</feature>
<dbReference type="AlphaFoldDB" id="A0A8D2JA24"/>
<name>A0A8D2JA24_VARKO</name>
<evidence type="ECO:0000256" key="10">
    <source>
        <dbReference type="SAM" id="MobiDB-lite"/>
    </source>
</evidence>
<feature type="repeat" description="WD" evidence="8">
    <location>
        <begin position="544"/>
        <end position="586"/>
    </location>
</feature>
<dbReference type="FunFam" id="2.130.10.10:FF:000076">
    <property type="entry name" value="Coronin"/>
    <property type="match status" value="1"/>
</dbReference>
<dbReference type="Pfam" id="PF16300">
    <property type="entry name" value="WD40_4"/>
    <property type="match status" value="2"/>
</dbReference>
<dbReference type="SMART" id="SM01167">
    <property type="entry name" value="DUF1900"/>
    <property type="match status" value="2"/>
</dbReference>
<dbReference type="PROSITE" id="PS50294">
    <property type="entry name" value="WD_REPEATS_REGION"/>
    <property type="match status" value="2"/>
</dbReference>
<dbReference type="GO" id="GO:0003779">
    <property type="term" value="F:actin binding"/>
    <property type="evidence" value="ECO:0007669"/>
    <property type="project" value="UniProtKB-KW"/>
</dbReference>